<evidence type="ECO:0000259" key="1">
    <source>
        <dbReference type="Pfam" id="PF00652"/>
    </source>
</evidence>
<comment type="caution">
    <text evidence="2">The sequence shown here is derived from an EMBL/GenBank/DDBJ whole genome shotgun (WGS) entry which is preliminary data.</text>
</comment>
<dbReference type="Gene3D" id="2.110.10.10">
    <property type="entry name" value="Hemopexin-like domain"/>
    <property type="match status" value="1"/>
</dbReference>
<keyword evidence="3" id="KW-1185">Reference proteome</keyword>
<evidence type="ECO:0000313" key="3">
    <source>
        <dbReference type="Proteomes" id="UP001596083"/>
    </source>
</evidence>
<protein>
    <submittedName>
        <fullName evidence="2">Ricin-type beta-trefoil lectin domain protein</fullName>
    </submittedName>
</protein>
<dbReference type="Gene3D" id="2.80.10.50">
    <property type="match status" value="1"/>
</dbReference>
<dbReference type="SUPFAM" id="SSF55486">
    <property type="entry name" value="Metalloproteases ('zincins'), catalytic domain"/>
    <property type="match status" value="1"/>
</dbReference>
<dbReference type="Pfam" id="PF00652">
    <property type="entry name" value="Ricin_B_lectin"/>
    <property type="match status" value="1"/>
</dbReference>
<dbReference type="RefSeq" id="WP_390317419.1">
    <property type="nucleotide sequence ID" value="NZ_JBHSPB010000010.1"/>
</dbReference>
<dbReference type="InterPro" id="IPR036375">
    <property type="entry name" value="Hemopexin-like_dom_sf"/>
</dbReference>
<evidence type="ECO:0000313" key="2">
    <source>
        <dbReference type="EMBL" id="MFC5722058.1"/>
    </source>
</evidence>
<dbReference type="Gene3D" id="1.10.490.40">
    <property type="entry name" value="Diphtheria toxin, translocation domain"/>
    <property type="match status" value="1"/>
</dbReference>
<accession>A0ABW0Z4Q2</accession>
<sequence length="1356" mass="147193">MAAPAALAAPQPAARSVVAGWPGALARSPQAVAETIAGHEVIEVKGLGGKTLRAVRIPIPDSKVVSSIVVALDRYSTGQMIPYDHEVNGREKAEAFVKRIEGNLGKLAGDSEGKVLLEGISGMSPLDVVMGERSPATGHADINTIIHRGFPQDPKEWTRDVLDVYEGLSPAEQEKFRELSSPESPYVRTFDPERHSNGIGSEGMVMVQDDPVVLISHQPDGRLVAMDESLILGHELVHVAHGLQGADAAREHGTIPVPVEYKDPEGNRWKNESKTSAEEISTLGGGSVKYIGHPKDGEPALGLSHFERSEKAVKDALSRSGLPDHVVKRLAEVQLARYSTFPISETSLANSRGVPVREHYKLPVEFALRWNLVLRNAEGKPTAVTDQQVVKLPEGLAFTEDDLNKPVRLKKILETEGVRLQPCSRGTSFMACDLGGQPEEVTEETKKRINEVEQFLKEHPDAKVQLPSADSAADRERARAEAVKEGEKWRGQARERAKELCAKSGHASCLETVDWERIRRQARAEAEALVEKKLAGTGKVSEIKLSKDIEASLKDPATFYVPYEETRGKLANPAGDLAWERVKSAGGAVLYLSGIYGAFAHDSTDLDKAAAVAAIVPGVGDLLNLATDIEHKDFAGLGVDAAASLAGLLEMAGVEGIGGPAFAVAMAYHLIAQLTADDFHRYEEVANAVAKRDKEWHDSLMNYLQDPEKGWLSKEGGNQVVAMAIGFLQAVELQRASVKATAHAATAAGDGGAHIASRTSDWARTDASKDADAAVDALADKTPDIVRQAAARSIADGMNAAWNEKQGKDFNQAYIDRVDSIQLGIWCGRSMPDGSNPCYESSQKMKAEVLENLKKNPPAGVTAKEVEDVLENFGLTDPGFLPLGRPFRLSNTSDGAKTYLHFDIENEKVTHAKDANDPARQEFFFRTTGRITTLEGGLCMAGGKQAGDPVTVSPCTHRNAPEQRWEPDGKGRIKNLATGLYLDSASPDGYVTTWSEQDGNPARQTWKAEAPARSMTPQTSNDAISKLLSAPGSSKQIDGVVPNQQYPDNYYLFSGANILGVSASSGGGDLKLSPGEVKKTTEHWEGLVPLFATSRDSRITAGMKVPGRPGELYLFSGDTYARLGADRKIINEPRSIEDNWATLKGLFAKSGVKRVDAIRPIPGVEDCFQFFSGAYSNQVCINDKLEDRETGSVQRNTERWPEVGANTGKDEVHGFLQVPGKPMANHIFSGDQFTYVDRSVLPAKPDVQFEFHATWTYFTFGWGNGQGLPEGAKIVVERSGDAYQKGEFDASLGKLSPDVDPARGILYNYPKDIVGSKSYTMTAHYRYVHPDGSEEISGQWSQGFWCSFWECNVPQE</sequence>
<reference evidence="3" key="1">
    <citation type="journal article" date="2019" name="Int. J. Syst. Evol. Microbiol.">
        <title>The Global Catalogue of Microorganisms (GCM) 10K type strain sequencing project: providing services to taxonomists for standard genome sequencing and annotation.</title>
        <authorList>
            <consortium name="The Broad Institute Genomics Platform"/>
            <consortium name="The Broad Institute Genome Sequencing Center for Infectious Disease"/>
            <person name="Wu L."/>
            <person name="Ma J."/>
        </authorList>
    </citation>
    <scope>NUCLEOTIDE SEQUENCE [LARGE SCALE GENOMIC DNA]</scope>
    <source>
        <strain evidence="3">CGMCC 4.7304</strain>
    </source>
</reference>
<dbReference type="Proteomes" id="UP001596083">
    <property type="component" value="Unassembled WGS sequence"/>
</dbReference>
<organism evidence="2 3">
    <name type="scientific">Streptomyces gamaensis</name>
    <dbReference type="NCBI Taxonomy" id="1763542"/>
    <lineage>
        <taxon>Bacteria</taxon>
        <taxon>Bacillati</taxon>
        <taxon>Actinomycetota</taxon>
        <taxon>Actinomycetes</taxon>
        <taxon>Kitasatosporales</taxon>
        <taxon>Streptomycetaceae</taxon>
        <taxon>Streptomyces</taxon>
    </lineage>
</organism>
<dbReference type="SUPFAM" id="SSF50370">
    <property type="entry name" value="Ricin B-like lectins"/>
    <property type="match status" value="1"/>
</dbReference>
<dbReference type="InterPro" id="IPR035992">
    <property type="entry name" value="Ricin_B-like_lectins"/>
</dbReference>
<dbReference type="Pfam" id="PF02764">
    <property type="entry name" value="Diphtheria_T"/>
    <property type="match status" value="1"/>
</dbReference>
<proteinExistence type="predicted"/>
<gene>
    <name evidence="2" type="ORF">ACFP1Z_17985</name>
</gene>
<dbReference type="EMBL" id="JBHSPB010000010">
    <property type="protein sequence ID" value="MFC5722058.1"/>
    <property type="molecule type" value="Genomic_DNA"/>
</dbReference>
<dbReference type="CDD" id="cd00161">
    <property type="entry name" value="beta-trefoil_Ricin-like"/>
    <property type="match status" value="1"/>
</dbReference>
<feature type="domain" description="Ricin B lectin" evidence="1">
    <location>
        <begin position="921"/>
        <end position="1006"/>
    </location>
</feature>
<dbReference type="SUPFAM" id="SSF50923">
    <property type="entry name" value="Hemopexin-like domain"/>
    <property type="match status" value="1"/>
</dbReference>
<dbReference type="Gene3D" id="3.90.1240.10">
    <property type="entry name" value="Metalloproteases ('zincins'), catalytic domain like"/>
    <property type="match status" value="1"/>
</dbReference>
<dbReference type="InterPro" id="IPR000772">
    <property type="entry name" value="Ricin_B_lectin"/>
</dbReference>
<dbReference type="PROSITE" id="PS50231">
    <property type="entry name" value="RICIN_B_LECTIN"/>
    <property type="match status" value="1"/>
</dbReference>
<name>A0ABW0Z4Q2_9ACTN</name>